<keyword evidence="3" id="KW-1185">Reference proteome</keyword>
<dbReference type="PRINTS" id="PR00348">
    <property type="entry name" value="UBIQUITIN"/>
</dbReference>
<comment type="caution">
    <text evidence="2">The sequence shown here is derived from an EMBL/GenBank/DDBJ whole genome shotgun (WGS) entry which is preliminary data.</text>
</comment>
<dbReference type="eggNOG" id="KOG0001">
    <property type="taxonomic scope" value="Eukaryota"/>
</dbReference>
<evidence type="ECO:0000259" key="1">
    <source>
        <dbReference type="PROSITE" id="PS50053"/>
    </source>
</evidence>
<dbReference type="AlphaFoldDB" id="K0SD57"/>
<feature type="non-terminal residue" evidence="2">
    <location>
        <position position="1"/>
    </location>
</feature>
<reference evidence="2 3" key="1">
    <citation type="journal article" date="2012" name="Genome Biol.">
        <title>Genome and low-iron response of an oceanic diatom adapted to chronic iron limitation.</title>
        <authorList>
            <person name="Lommer M."/>
            <person name="Specht M."/>
            <person name="Roy A.S."/>
            <person name="Kraemer L."/>
            <person name="Andreson R."/>
            <person name="Gutowska M.A."/>
            <person name="Wolf J."/>
            <person name="Bergner S.V."/>
            <person name="Schilhabel M.B."/>
            <person name="Klostermeier U.C."/>
            <person name="Beiko R.G."/>
            <person name="Rosenstiel P."/>
            <person name="Hippler M."/>
            <person name="Laroche J."/>
        </authorList>
    </citation>
    <scope>NUCLEOTIDE SEQUENCE [LARGE SCALE GENOMIC DNA]</scope>
    <source>
        <strain evidence="2 3">CCMP1005</strain>
    </source>
</reference>
<dbReference type="Pfam" id="PF00240">
    <property type="entry name" value="ubiquitin"/>
    <property type="match status" value="1"/>
</dbReference>
<gene>
    <name evidence="2" type="ORF">THAOC_15257</name>
</gene>
<dbReference type="PROSITE" id="PS50053">
    <property type="entry name" value="UBIQUITIN_2"/>
    <property type="match status" value="1"/>
</dbReference>
<dbReference type="InterPro" id="IPR019956">
    <property type="entry name" value="Ubiquitin_dom"/>
</dbReference>
<dbReference type="EMBL" id="AGNL01017704">
    <property type="protein sequence ID" value="EJK64048.1"/>
    <property type="molecule type" value="Genomic_DNA"/>
</dbReference>
<evidence type="ECO:0000313" key="3">
    <source>
        <dbReference type="Proteomes" id="UP000266841"/>
    </source>
</evidence>
<dbReference type="InterPro" id="IPR029071">
    <property type="entry name" value="Ubiquitin-like_domsf"/>
</dbReference>
<dbReference type="Gene3D" id="3.10.20.90">
    <property type="entry name" value="Phosphatidylinositol 3-kinase Catalytic Subunit, Chain A, domain 1"/>
    <property type="match status" value="1"/>
</dbReference>
<dbReference type="Proteomes" id="UP000266841">
    <property type="component" value="Unassembled WGS sequence"/>
</dbReference>
<dbReference type="SUPFAM" id="SSF54236">
    <property type="entry name" value="Ubiquitin-like"/>
    <property type="match status" value="1"/>
</dbReference>
<dbReference type="InterPro" id="IPR000626">
    <property type="entry name" value="Ubiquitin-like_dom"/>
</dbReference>
<dbReference type="InterPro" id="IPR019954">
    <property type="entry name" value="Ubiquitin_CS"/>
</dbReference>
<dbReference type="OrthoDB" id="1885901at2759"/>
<dbReference type="InterPro" id="IPR050158">
    <property type="entry name" value="Ubiquitin_ubiquitin-like"/>
</dbReference>
<accession>K0SD57</accession>
<proteinExistence type="predicted"/>
<feature type="domain" description="Ubiquitin-like" evidence="1">
    <location>
        <begin position="220"/>
        <end position="295"/>
    </location>
</feature>
<name>K0SD57_THAOC</name>
<protein>
    <recommendedName>
        <fullName evidence="1">Ubiquitin-like domain-containing protein</fullName>
    </recommendedName>
</protein>
<evidence type="ECO:0000313" key="2">
    <source>
        <dbReference type="EMBL" id="EJK64048.1"/>
    </source>
</evidence>
<dbReference type="PANTHER" id="PTHR10666">
    <property type="entry name" value="UBIQUITIN"/>
    <property type="match status" value="1"/>
</dbReference>
<sequence>CRPDDDTTEFFDLGFELVLSTAPLFDLGLELGVPSPQLSDDTIVFCGLRIRPLRAVAIVRHPCFFACSKNTSEVIRTHPFLREMRQGFARRTTEMGYDSVYVTPTGNEMSLEAFRKQYDPNGWYIAKATCVREKIRDGTIFHNASCDGKTFLFIGEDEEGGLFLDEEDITSPIFYFNPNGATKMVTTDVSFPLPWDVYRVHLSLGRLRRSKRKGIAIPEMQVYVKTLTGKTLTLACCPGDTVAVAKCKIHAEEGIPMDQQRLIFNGRRLEDGLTLSDCNIRNGSTLHLVLRLRGGMYHPSSGRNGTGQIGGEDPPKTVKIKYGPKETDLLVVELDEGETCKSLTGKIKERLAAIRELSKELSCVEKRTRDESEDGVEGPMKSIGKEGFYSSESYSLSFESLPLDALSPRVTCVMQDLANALKVRYRS</sequence>
<organism evidence="2 3">
    <name type="scientific">Thalassiosira oceanica</name>
    <name type="common">Marine diatom</name>
    <dbReference type="NCBI Taxonomy" id="159749"/>
    <lineage>
        <taxon>Eukaryota</taxon>
        <taxon>Sar</taxon>
        <taxon>Stramenopiles</taxon>
        <taxon>Ochrophyta</taxon>
        <taxon>Bacillariophyta</taxon>
        <taxon>Coscinodiscophyceae</taxon>
        <taxon>Thalassiosirophycidae</taxon>
        <taxon>Thalassiosirales</taxon>
        <taxon>Thalassiosiraceae</taxon>
        <taxon>Thalassiosira</taxon>
    </lineage>
</organism>
<dbReference type="PROSITE" id="PS00299">
    <property type="entry name" value="UBIQUITIN_1"/>
    <property type="match status" value="1"/>
</dbReference>
<dbReference type="SMART" id="SM00213">
    <property type="entry name" value="UBQ"/>
    <property type="match status" value="1"/>
</dbReference>
<dbReference type="FunFam" id="3.10.20.90:FF:000222">
    <property type="entry name" value="Polyubiquitin 5"/>
    <property type="match status" value="1"/>
</dbReference>